<dbReference type="SUPFAM" id="SSF51735">
    <property type="entry name" value="NAD(P)-binding Rossmann-fold domains"/>
    <property type="match status" value="1"/>
</dbReference>
<dbReference type="SUPFAM" id="SSF48179">
    <property type="entry name" value="6-phosphogluconate dehydrogenase C-terminal domain-like"/>
    <property type="match status" value="1"/>
</dbReference>
<dbReference type="GO" id="GO:0005737">
    <property type="term" value="C:cytoplasm"/>
    <property type="evidence" value="ECO:0007669"/>
    <property type="project" value="TreeGrafter"/>
</dbReference>
<dbReference type="Pfam" id="PF08546">
    <property type="entry name" value="ApbA_C"/>
    <property type="match status" value="1"/>
</dbReference>
<name>A0A9P9KRH2_FUSRE</name>
<dbReference type="AlphaFoldDB" id="A0A9P9KRH2"/>
<evidence type="ECO:0000313" key="4">
    <source>
        <dbReference type="Proteomes" id="UP000720189"/>
    </source>
</evidence>
<dbReference type="PANTHER" id="PTHR21708:SF30">
    <property type="entry name" value="2-DEHYDROPANTOATE 2-REDUCTASE-RELATED"/>
    <property type="match status" value="1"/>
</dbReference>
<dbReference type="Gene3D" id="3.40.50.720">
    <property type="entry name" value="NAD(P)-binding Rossmann-like Domain"/>
    <property type="match status" value="1"/>
</dbReference>
<sequence>MDKARILLVGCGGIGCIAALNLEFGGRAQVTAVLRSSYQIVKERGFTINSVDHGQIRGFMPTEILPSIPDVSESGISPFDYIVCATKNIPVISPPVADLIRPAVTPGYTTIVLLQNGLNIQVPVQEAFSDNVILSGISMCGSSEPEPGTIEHNLHDELRIGPFEDFGNAAERAKDLVARFNAGGRCTCHYDDNVTSSRWKKLLYNAVYNPVGALTRLDTGDMQLCPGLVDEVIRPGMKEIQAAAAAYGQELTDEMIEATIVTEPIDAHVSPSMLIDVRKVSELILCLLSSSWFPAFNSPLQSHPTSMARMLSEQYIEVENLLGEPLRAAQARQVPTPILQNHYSLASSYQWKLHSKKDISEMG</sequence>
<feature type="domain" description="Ketopantoate reductase N-terminal" evidence="1">
    <location>
        <begin position="6"/>
        <end position="164"/>
    </location>
</feature>
<protein>
    <submittedName>
        <fullName evidence="3">Ketopantoate reductase PanE/ApbA-domain-containing protein</fullName>
    </submittedName>
</protein>
<dbReference type="Pfam" id="PF02558">
    <property type="entry name" value="ApbA"/>
    <property type="match status" value="1"/>
</dbReference>
<dbReference type="Proteomes" id="UP000720189">
    <property type="component" value="Unassembled WGS sequence"/>
</dbReference>
<dbReference type="OrthoDB" id="3609at2759"/>
<evidence type="ECO:0000259" key="2">
    <source>
        <dbReference type="Pfam" id="PF08546"/>
    </source>
</evidence>
<dbReference type="InterPro" id="IPR036291">
    <property type="entry name" value="NAD(P)-bd_dom_sf"/>
</dbReference>
<dbReference type="PROSITE" id="PS51257">
    <property type="entry name" value="PROKAR_LIPOPROTEIN"/>
    <property type="match status" value="1"/>
</dbReference>
<dbReference type="InterPro" id="IPR013752">
    <property type="entry name" value="KPA_reductase"/>
</dbReference>
<comment type="caution">
    <text evidence="3">The sequence shown here is derived from an EMBL/GenBank/DDBJ whole genome shotgun (WGS) entry which is preliminary data.</text>
</comment>
<accession>A0A9P9KRH2</accession>
<dbReference type="InterPro" id="IPR013332">
    <property type="entry name" value="KPR_N"/>
</dbReference>
<keyword evidence="4" id="KW-1185">Reference proteome</keyword>
<evidence type="ECO:0000313" key="3">
    <source>
        <dbReference type="EMBL" id="KAH7267184.1"/>
    </source>
</evidence>
<dbReference type="RefSeq" id="XP_046055003.1">
    <property type="nucleotide sequence ID" value="XM_046185001.1"/>
</dbReference>
<evidence type="ECO:0000259" key="1">
    <source>
        <dbReference type="Pfam" id="PF02558"/>
    </source>
</evidence>
<dbReference type="InterPro" id="IPR051402">
    <property type="entry name" value="KPR-Related"/>
</dbReference>
<proteinExistence type="predicted"/>
<organism evidence="3 4">
    <name type="scientific">Fusarium redolens</name>
    <dbReference type="NCBI Taxonomy" id="48865"/>
    <lineage>
        <taxon>Eukaryota</taxon>
        <taxon>Fungi</taxon>
        <taxon>Dikarya</taxon>
        <taxon>Ascomycota</taxon>
        <taxon>Pezizomycotina</taxon>
        <taxon>Sordariomycetes</taxon>
        <taxon>Hypocreomycetidae</taxon>
        <taxon>Hypocreales</taxon>
        <taxon>Nectriaceae</taxon>
        <taxon>Fusarium</taxon>
        <taxon>Fusarium redolens species complex</taxon>
    </lineage>
</organism>
<dbReference type="PANTHER" id="PTHR21708">
    <property type="entry name" value="PROBABLE 2-DEHYDROPANTOATE 2-REDUCTASE"/>
    <property type="match status" value="1"/>
</dbReference>
<feature type="domain" description="Ketopantoate reductase C-terminal" evidence="2">
    <location>
        <begin position="193"/>
        <end position="279"/>
    </location>
</feature>
<reference evidence="3" key="1">
    <citation type="journal article" date="2021" name="Nat. Commun.">
        <title>Genetic determinants of endophytism in the Arabidopsis root mycobiome.</title>
        <authorList>
            <person name="Mesny F."/>
            <person name="Miyauchi S."/>
            <person name="Thiergart T."/>
            <person name="Pickel B."/>
            <person name="Atanasova L."/>
            <person name="Karlsson M."/>
            <person name="Huettel B."/>
            <person name="Barry K.W."/>
            <person name="Haridas S."/>
            <person name="Chen C."/>
            <person name="Bauer D."/>
            <person name="Andreopoulos W."/>
            <person name="Pangilinan J."/>
            <person name="LaButti K."/>
            <person name="Riley R."/>
            <person name="Lipzen A."/>
            <person name="Clum A."/>
            <person name="Drula E."/>
            <person name="Henrissat B."/>
            <person name="Kohler A."/>
            <person name="Grigoriev I.V."/>
            <person name="Martin F.M."/>
            <person name="Hacquard S."/>
        </authorList>
    </citation>
    <scope>NUCLEOTIDE SEQUENCE</scope>
    <source>
        <strain evidence="3">MPI-CAGE-AT-0023</strain>
    </source>
</reference>
<dbReference type="GeneID" id="70214955"/>
<dbReference type="EMBL" id="JAGMUX010000002">
    <property type="protein sequence ID" value="KAH7267184.1"/>
    <property type="molecule type" value="Genomic_DNA"/>
</dbReference>
<dbReference type="InterPro" id="IPR013328">
    <property type="entry name" value="6PGD_dom2"/>
</dbReference>
<dbReference type="Gene3D" id="1.10.1040.10">
    <property type="entry name" value="N-(1-d-carboxylethyl)-l-norvaline Dehydrogenase, domain 2"/>
    <property type="match status" value="1"/>
</dbReference>
<dbReference type="InterPro" id="IPR008927">
    <property type="entry name" value="6-PGluconate_DH-like_C_sf"/>
</dbReference>
<gene>
    <name evidence="3" type="ORF">BKA55DRAFT_167830</name>
</gene>